<keyword evidence="1" id="KW-1133">Transmembrane helix</keyword>
<dbReference type="Proteomes" id="UP000618579">
    <property type="component" value="Unassembled WGS sequence"/>
</dbReference>
<feature type="transmembrane region" description="Helical" evidence="1">
    <location>
        <begin position="83"/>
        <end position="103"/>
    </location>
</feature>
<name>A0ABX1ZNJ3_9BACL</name>
<feature type="transmembrane region" description="Helical" evidence="1">
    <location>
        <begin position="6"/>
        <end position="26"/>
    </location>
</feature>
<sequence length="175" mass="20527">MYLINLLDLIAVGIIFWYFINEYNYLLTRKKISSSVHVYSRKMLLKTNKILNWVVSIYFLIMSILWCLFLFNLNHAIDKSYLSFVYPILLIIIISNESIICTIGEEGVAVKNRIYDWTKVQKVDLQTTGSKNKAISYIIHFTFNDTRKLDGYINEDSRATVLAFIKLNEIDYKIS</sequence>
<dbReference type="EMBL" id="WHNZ01000017">
    <property type="protein sequence ID" value="NOV00334.1"/>
    <property type="molecule type" value="Genomic_DNA"/>
</dbReference>
<feature type="transmembrane region" description="Helical" evidence="1">
    <location>
        <begin position="50"/>
        <end position="71"/>
    </location>
</feature>
<evidence type="ECO:0008006" key="4">
    <source>
        <dbReference type="Google" id="ProtNLM"/>
    </source>
</evidence>
<keyword evidence="1" id="KW-0472">Membrane</keyword>
<keyword evidence="1" id="KW-0812">Transmembrane</keyword>
<comment type="caution">
    <text evidence="2">The sequence shown here is derived from an EMBL/GenBank/DDBJ whole genome shotgun (WGS) entry which is preliminary data.</text>
</comment>
<evidence type="ECO:0000313" key="3">
    <source>
        <dbReference type="Proteomes" id="UP000618579"/>
    </source>
</evidence>
<gene>
    <name evidence="2" type="ORF">GC097_09935</name>
</gene>
<keyword evidence="3" id="KW-1185">Reference proteome</keyword>
<evidence type="ECO:0000256" key="1">
    <source>
        <dbReference type="SAM" id="Phobius"/>
    </source>
</evidence>
<evidence type="ECO:0000313" key="2">
    <source>
        <dbReference type="EMBL" id="NOV00334.1"/>
    </source>
</evidence>
<reference evidence="2 3" key="1">
    <citation type="submission" date="2019-10" db="EMBL/GenBank/DDBJ databases">
        <title>Description of Paenibacillus pedi sp. nov.</title>
        <authorList>
            <person name="Carlier A."/>
            <person name="Qi S."/>
        </authorList>
    </citation>
    <scope>NUCLEOTIDE SEQUENCE [LARGE SCALE GENOMIC DNA]</scope>
    <source>
        <strain evidence="2 3">LMG 31457</strain>
    </source>
</reference>
<organism evidence="2 3">
    <name type="scientific">Paenibacillus planticolens</name>
    <dbReference type="NCBI Taxonomy" id="2654976"/>
    <lineage>
        <taxon>Bacteria</taxon>
        <taxon>Bacillati</taxon>
        <taxon>Bacillota</taxon>
        <taxon>Bacilli</taxon>
        <taxon>Bacillales</taxon>
        <taxon>Paenibacillaceae</taxon>
        <taxon>Paenibacillus</taxon>
    </lineage>
</organism>
<proteinExistence type="predicted"/>
<accession>A0ABX1ZNJ3</accession>
<protein>
    <recommendedName>
        <fullName evidence="4">DUF5673 domain-containing protein</fullName>
    </recommendedName>
</protein>